<evidence type="ECO:0000313" key="1">
    <source>
        <dbReference type="EMBL" id="TNN72295.1"/>
    </source>
</evidence>
<keyword evidence="2" id="KW-1185">Reference proteome</keyword>
<reference evidence="1 2" key="1">
    <citation type="submission" date="2019-03" db="EMBL/GenBank/DDBJ databases">
        <title>First draft genome of Liparis tanakae, snailfish: a comprehensive survey of snailfish specific genes.</title>
        <authorList>
            <person name="Kim W."/>
            <person name="Song I."/>
            <person name="Jeong J.-H."/>
            <person name="Kim D."/>
            <person name="Kim S."/>
            <person name="Ryu S."/>
            <person name="Song J.Y."/>
            <person name="Lee S.K."/>
        </authorList>
    </citation>
    <scope>NUCLEOTIDE SEQUENCE [LARGE SCALE GENOMIC DNA]</scope>
    <source>
        <tissue evidence="1">Muscle</tissue>
    </source>
</reference>
<accession>A0A4Z2I4B6</accession>
<dbReference type="AlphaFoldDB" id="A0A4Z2I4B6"/>
<sequence length="214" mass="24120">MGVAFPVIRSSTLNEWNKFRDFISRRGLTVTELRSGADQTAVLTMFKVCVEAHGLRLHSLAPIVVPLDIQLHERQRVKYDVSLKHMSRAVGTKHLSCPSAVILADSVFRATRQEEAMLTAVHQRVAKTRQIHPHHVHMERALWLLTGMGWQGGMKSVHVKSESDRQETVGRKDNKMIGCTFLTYALRLCSAPRQIRVAGPRGRALNQVTRLALK</sequence>
<proteinExistence type="predicted"/>
<comment type="caution">
    <text evidence="1">The sequence shown here is derived from an EMBL/GenBank/DDBJ whole genome shotgun (WGS) entry which is preliminary data.</text>
</comment>
<evidence type="ECO:0000313" key="2">
    <source>
        <dbReference type="Proteomes" id="UP000314294"/>
    </source>
</evidence>
<gene>
    <name evidence="1" type="ORF">EYF80_017447</name>
</gene>
<protein>
    <submittedName>
        <fullName evidence="1">Uncharacterized protein</fullName>
    </submittedName>
</protein>
<name>A0A4Z2I4B6_9TELE</name>
<dbReference type="Proteomes" id="UP000314294">
    <property type="component" value="Unassembled WGS sequence"/>
</dbReference>
<organism evidence="1 2">
    <name type="scientific">Liparis tanakae</name>
    <name type="common">Tanaka's snailfish</name>
    <dbReference type="NCBI Taxonomy" id="230148"/>
    <lineage>
        <taxon>Eukaryota</taxon>
        <taxon>Metazoa</taxon>
        <taxon>Chordata</taxon>
        <taxon>Craniata</taxon>
        <taxon>Vertebrata</taxon>
        <taxon>Euteleostomi</taxon>
        <taxon>Actinopterygii</taxon>
        <taxon>Neopterygii</taxon>
        <taxon>Teleostei</taxon>
        <taxon>Neoteleostei</taxon>
        <taxon>Acanthomorphata</taxon>
        <taxon>Eupercaria</taxon>
        <taxon>Perciformes</taxon>
        <taxon>Cottioidei</taxon>
        <taxon>Cottales</taxon>
        <taxon>Liparidae</taxon>
        <taxon>Liparis</taxon>
    </lineage>
</organism>
<dbReference type="EMBL" id="SRLO01000139">
    <property type="protein sequence ID" value="TNN72295.1"/>
    <property type="molecule type" value="Genomic_DNA"/>
</dbReference>